<accession>A0A1G1ZA18</accession>
<keyword evidence="1" id="KW-0472">Membrane</keyword>
<feature type="transmembrane region" description="Helical" evidence="1">
    <location>
        <begin position="407"/>
        <end position="428"/>
    </location>
</feature>
<gene>
    <name evidence="2" type="ORF">A3H06_02025</name>
</gene>
<keyword evidence="1" id="KW-1133">Transmembrane helix</keyword>
<evidence type="ECO:0000313" key="2">
    <source>
        <dbReference type="EMBL" id="OGY61491.1"/>
    </source>
</evidence>
<feature type="transmembrane region" description="Helical" evidence="1">
    <location>
        <begin position="374"/>
        <end position="395"/>
    </location>
</feature>
<feature type="transmembrane region" description="Helical" evidence="1">
    <location>
        <begin position="449"/>
        <end position="470"/>
    </location>
</feature>
<dbReference type="AlphaFoldDB" id="A0A1G1ZA18"/>
<proteinExistence type="predicted"/>
<feature type="transmembrane region" description="Helical" evidence="1">
    <location>
        <begin position="170"/>
        <end position="192"/>
    </location>
</feature>
<keyword evidence="1" id="KW-0812">Transmembrane</keyword>
<dbReference type="EMBL" id="MHJC01000020">
    <property type="protein sequence ID" value="OGY61491.1"/>
    <property type="molecule type" value="Genomic_DNA"/>
</dbReference>
<feature type="transmembrane region" description="Helical" evidence="1">
    <location>
        <begin position="262"/>
        <end position="284"/>
    </location>
</feature>
<dbReference type="Proteomes" id="UP000176976">
    <property type="component" value="Unassembled WGS sequence"/>
</dbReference>
<name>A0A1G1ZA18_9BACT</name>
<reference evidence="2 3" key="1">
    <citation type="journal article" date="2016" name="Nat. Commun.">
        <title>Thousands of microbial genomes shed light on interconnected biogeochemical processes in an aquifer system.</title>
        <authorList>
            <person name="Anantharaman K."/>
            <person name="Brown C.T."/>
            <person name="Hug L.A."/>
            <person name="Sharon I."/>
            <person name="Castelle C.J."/>
            <person name="Probst A.J."/>
            <person name="Thomas B.C."/>
            <person name="Singh A."/>
            <person name="Wilkins M.J."/>
            <person name="Karaoz U."/>
            <person name="Brodie E.L."/>
            <person name="Williams K.H."/>
            <person name="Hubbard S.S."/>
            <person name="Banfield J.F."/>
        </authorList>
    </citation>
    <scope>NUCLEOTIDE SEQUENCE [LARGE SCALE GENOMIC DNA]</scope>
</reference>
<feature type="transmembrane region" description="Helical" evidence="1">
    <location>
        <begin position="345"/>
        <end position="367"/>
    </location>
</feature>
<comment type="caution">
    <text evidence="2">The sequence shown here is derived from an EMBL/GenBank/DDBJ whole genome shotgun (WGS) entry which is preliminary data.</text>
</comment>
<evidence type="ECO:0000313" key="3">
    <source>
        <dbReference type="Proteomes" id="UP000176976"/>
    </source>
</evidence>
<evidence type="ECO:0000256" key="1">
    <source>
        <dbReference type="SAM" id="Phobius"/>
    </source>
</evidence>
<feature type="transmembrane region" description="Helical" evidence="1">
    <location>
        <begin position="231"/>
        <end position="250"/>
    </location>
</feature>
<organism evidence="2 3">
    <name type="scientific">Candidatus Colwellbacteria bacterium RIFCSPLOWO2_12_FULL_44_13</name>
    <dbReference type="NCBI Taxonomy" id="1797694"/>
    <lineage>
        <taxon>Bacteria</taxon>
        <taxon>Candidatus Colwelliibacteriota</taxon>
    </lineage>
</organism>
<feature type="transmembrane region" description="Helical" evidence="1">
    <location>
        <begin position="199"/>
        <end position="219"/>
    </location>
</feature>
<sequence>MSFSKKLIIVSVLLFSFLYPTPIHAAGLIKGSLQFIGTFFKETIGSLPQNIKTVGEAMGDVIVTAQNSERAGGDLIELINGFNITQIVHGLPNDQKIGGAKAEEIIRKSIEFRSQHPNNIFNDAIGVFKVSELAENTPAQLAQLYGNIQNLTIETKTALVDDNSIQCTNIYSFFSNIGYCVVSGISSIVGAFMGLVASFIFKIALLIIPWAASLSNIIFESVGIRAGWDASLQVVNLGFVIAIIVIAFATMLRRESYSMRTLLPKLIIVALLINFSFVITRTLVTISDSLSVAILEQVSLDPVTFSKAFSFDRIDFGSNDDLTTTGRSYADLEKDFNITPSIVRVFAKMIFASIFTLLAAFTMGAVAFMFVLRFAYLAVLVIVMPFAWFAGIFPGTHDLWKKWWHQFTRWIIFGPSMLFFIWISFFIMNHSTSTALLNNSGTLKLDLDIPSTAGVIGNMLAILAILFGGLTVSDKLGVVGGKKTYDLAIKGRDWAKSKVKTMSAKVGIQIATAIPRTEAGRTATGWMQKTFGLKTVGRKVSQFAAKGEKYADESGLEGLKGKRAVQAIPSLRGSQLPAALLKMEKEKDLLDVDNVYQYLTPRYKALFGRYGQNFGKIEKALGMNVEAAQALQAGNQEKFVEEQTKFYQGLKKEDWSKLPMNQIIEQKLPGIEKEKLNLAFSGVMSALTKDPANINRVAAIIKPKNLDTFGDLAALYTSPDTSPDLKITNVVDVEGKIVYDVLIEEARKKPSEYFIHEETVPLKKALEMYQEVQKKKDDPKEKDSIAFKQLKKQSEKIIQNVVDSIKRGDPTKKGVRALKKFYDKRELGEYREEIEIKA</sequence>
<protein>
    <submittedName>
        <fullName evidence="2">Uncharacterized protein</fullName>
    </submittedName>
</protein>